<keyword evidence="3" id="KW-0547">Nucleotide-binding</keyword>
<dbReference type="GO" id="GO:0005524">
    <property type="term" value="F:ATP binding"/>
    <property type="evidence" value="ECO:0007669"/>
    <property type="project" value="UniProtKB-KW"/>
</dbReference>
<dbReference type="PANTHER" id="PTHR43776:SF7">
    <property type="entry name" value="D,D-DIPEPTIDE TRANSPORT ATP-BINDING PROTEIN DDPF-RELATED"/>
    <property type="match status" value="1"/>
</dbReference>
<comment type="similarity">
    <text evidence="1">Belongs to the ABC transporter superfamily.</text>
</comment>
<dbReference type="Proteomes" id="UP000253741">
    <property type="component" value="Unassembled WGS sequence"/>
</dbReference>
<dbReference type="OrthoDB" id="4008250at2"/>
<evidence type="ECO:0000256" key="2">
    <source>
        <dbReference type="ARBA" id="ARBA00022448"/>
    </source>
</evidence>
<feature type="region of interest" description="Disordered" evidence="5">
    <location>
        <begin position="556"/>
        <end position="585"/>
    </location>
</feature>
<protein>
    <submittedName>
        <fullName evidence="7">ABC transporter ATP-binding protein</fullName>
    </submittedName>
</protein>
<dbReference type="PROSITE" id="PS50893">
    <property type="entry name" value="ABC_TRANSPORTER_2"/>
    <property type="match status" value="2"/>
</dbReference>
<feature type="domain" description="ABC transporter" evidence="6">
    <location>
        <begin position="10"/>
        <end position="254"/>
    </location>
</feature>
<dbReference type="InterPro" id="IPR003439">
    <property type="entry name" value="ABC_transporter-like_ATP-bd"/>
</dbReference>
<dbReference type="InterPro" id="IPR017871">
    <property type="entry name" value="ABC_transporter-like_CS"/>
</dbReference>
<dbReference type="GO" id="GO:0055085">
    <property type="term" value="P:transmembrane transport"/>
    <property type="evidence" value="ECO:0007669"/>
    <property type="project" value="UniProtKB-ARBA"/>
</dbReference>
<dbReference type="Pfam" id="PF00005">
    <property type="entry name" value="ABC_tran"/>
    <property type="match status" value="2"/>
</dbReference>
<keyword evidence="2" id="KW-0813">Transport</keyword>
<evidence type="ECO:0000259" key="6">
    <source>
        <dbReference type="PROSITE" id="PS50893"/>
    </source>
</evidence>
<feature type="domain" description="ABC transporter" evidence="6">
    <location>
        <begin position="321"/>
        <end position="561"/>
    </location>
</feature>
<proteinExistence type="inferred from homology"/>
<sequence>MTGTAPVPPLHVPEISAHADGAERPLLDRVALTVPGGAVIAVVGPSGSGKTTLGLAALGASRGGVRLTGRVLLAGRDLLLLAPARRPAARAGRAAHLPQHPETVLDPVRRAGGGLTELAALGHPARAARGPAARRALALAGLEWEAVRRRFPHQLSGGQQQRLALASALVTGARLLVLDEPTSGLDPALAHVLGRTVRALADEGVGVLLLSHDLSLVREAADRVIVLEHGRAVDDGPTADVLGDGPNAVGHRLAVRHRATRELLAAERGADAGKEADPMAADPMAADRISVDLMAADLMAADPVAADPISADPAPEGRSAVTAAGIVVRRRSGDPLAGPVTMAFPPGTKRALLGPSGSGKTTFGRALAGLTTPSGGEIRLDGRPLPHRVDRRTPAQRRAIQYVHQNSAGSFEEHRPVLGQLADTARLLRGLHTEEATAEAIRAAGALGLDRALLGRTPDRLSGGQLQRCALVRALTARPALLVCDEVTSALDTVSRQRVIEALPRLLAPARTALLFISHDLPAVRALTEEAALFDGGRCVRRGSVDEILPAAWSGAPGSGGAAGPSRGLSGDGRELPHGRGRLVE</sequence>
<dbReference type="InterPro" id="IPR027417">
    <property type="entry name" value="P-loop_NTPase"/>
</dbReference>
<evidence type="ECO:0000313" key="8">
    <source>
        <dbReference type="Proteomes" id="UP000253741"/>
    </source>
</evidence>
<dbReference type="PANTHER" id="PTHR43776">
    <property type="entry name" value="TRANSPORT ATP-BINDING PROTEIN"/>
    <property type="match status" value="1"/>
</dbReference>
<comment type="caution">
    <text evidence="7">The sequence shown here is derived from an EMBL/GenBank/DDBJ whole genome shotgun (WGS) entry which is preliminary data.</text>
</comment>
<name>A0A370BA01_9ACTN</name>
<evidence type="ECO:0000313" key="7">
    <source>
        <dbReference type="EMBL" id="RDG36623.1"/>
    </source>
</evidence>
<dbReference type="AlphaFoldDB" id="A0A370BA01"/>
<dbReference type="GO" id="GO:0016887">
    <property type="term" value="F:ATP hydrolysis activity"/>
    <property type="evidence" value="ECO:0007669"/>
    <property type="project" value="InterPro"/>
</dbReference>
<accession>A0A370BA01</accession>
<keyword evidence="8" id="KW-1185">Reference proteome</keyword>
<dbReference type="Gene3D" id="3.40.50.300">
    <property type="entry name" value="P-loop containing nucleotide triphosphate hydrolases"/>
    <property type="match status" value="2"/>
</dbReference>
<dbReference type="SMART" id="SM00382">
    <property type="entry name" value="AAA"/>
    <property type="match status" value="2"/>
</dbReference>
<dbReference type="InterPro" id="IPR003593">
    <property type="entry name" value="AAA+_ATPase"/>
</dbReference>
<dbReference type="EMBL" id="QQNA01000146">
    <property type="protein sequence ID" value="RDG36623.1"/>
    <property type="molecule type" value="Genomic_DNA"/>
</dbReference>
<dbReference type="InterPro" id="IPR050319">
    <property type="entry name" value="ABC_transp_ATP-bind"/>
</dbReference>
<feature type="compositionally biased region" description="Basic and acidic residues" evidence="5">
    <location>
        <begin position="572"/>
        <end position="585"/>
    </location>
</feature>
<evidence type="ECO:0000256" key="4">
    <source>
        <dbReference type="ARBA" id="ARBA00022840"/>
    </source>
</evidence>
<evidence type="ECO:0000256" key="1">
    <source>
        <dbReference type="ARBA" id="ARBA00005417"/>
    </source>
</evidence>
<organism evidence="7 8">
    <name type="scientific">Streptomyces corynorhini</name>
    <dbReference type="NCBI Taxonomy" id="2282652"/>
    <lineage>
        <taxon>Bacteria</taxon>
        <taxon>Bacillati</taxon>
        <taxon>Actinomycetota</taxon>
        <taxon>Actinomycetes</taxon>
        <taxon>Kitasatosporales</taxon>
        <taxon>Streptomycetaceae</taxon>
        <taxon>Streptomyces</taxon>
    </lineage>
</organism>
<dbReference type="SUPFAM" id="SSF52540">
    <property type="entry name" value="P-loop containing nucleoside triphosphate hydrolases"/>
    <property type="match status" value="2"/>
</dbReference>
<evidence type="ECO:0000256" key="3">
    <source>
        <dbReference type="ARBA" id="ARBA00022741"/>
    </source>
</evidence>
<gene>
    <name evidence="7" type="ORF">DVH02_19065</name>
</gene>
<reference evidence="7 8" key="1">
    <citation type="submission" date="2018-07" db="EMBL/GenBank/DDBJ databases">
        <title>Streptomyces species from bats.</title>
        <authorList>
            <person name="Dunlap C."/>
        </authorList>
    </citation>
    <scope>NUCLEOTIDE SEQUENCE [LARGE SCALE GENOMIC DNA]</scope>
    <source>
        <strain evidence="7 8">AC230</strain>
    </source>
</reference>
<keyword evidence="4 7" id="KW-0067">ATP-binding</keyword>
<dbReference type="RefSeq" id="WP_114625026.1">
    <property type="nucleotide sequence ID" value="NZ_QQNA01000146.1"/>
</dbReference>
<evidence type="ECO:0000256" key="5">
    <source>
        <dbReference type="SAM" id="MobiDB-lite"/>
    </source>
</evidence>
<dbReference type="PROSITE" id="PS00211">
    <property type="entry name" value="ABC_TRANSPORTER_1"/>
    <property type="match status" value="1"/>
</dbReference>